<evidence type="ECO:0000256" key="2">
    <source>
        <dbReference type="ARBA" id="ARBA00022679"/>
    </source>
</evidence>
<name>A0A5J6Z7N0_9CORY</name>
<keyword evidence="2 9" id="KW-0808">Transferase</keyword>
<dbReference type="CDD" id="cd07431">
    <property type="entry name" value="PHP_PolIIIA"/>
    <property type="match status" value="1"/>
</dbReference>
<dbReference type="AlphaFoldDB" id="A0A5J6Z7N0"/>
<comment type="function">
    <text evidence="9">DNA polymerase involved in damage-induced mutagenesis and translesion synthesis (TLS). It is not the major replicative DNA polymerase.</text>
</comment>
<dbReference type="HAMAP" id="MF_01902">
    <property type="entry name" value="DNApol_error_prone"/>
    <property type="match status" value="1"/>
</dbReference>
<organism evidence="12 13">
    <name type="scientific">Corynebacterium urogenitale</name>
    <dbReference type="NCBI Taxonomy" id="2487892"/>
    <lineage>
        <taxon>Bacteria</taxon>
        <taxon>Bacillati</taxon>
        <taxon>Actinomycetota</taxon>
        <taxon>Actinomycetes</taxon>
        <taxon>Mycobacteriales</taxon>
        <taxon>Corynebacteriaceae</taxon>
        <taxon>Corynebacterium</taxon>
    </lineage>
</organism>
<dbReference type="GO" id="GO:0006260">
    <property type="term" value="P:DNA replication"/>
    <property type="evidence" value="ECO:0007669"/>
    <property type="project" value="UniProtKB-KW"/>
</dbReference>
<feature type="region of interest" description="Disordered" evidence="10">
    <location>
        <begin position="841"/>
        <end position="868"/>
    </location>
</feature>
<dbReference type="InterPro" id="IPR003141">
    <property type="entry name" value="Pol/His_phosphatase_N"/>
</dbReference>
<dbReference type="GO" id="GO:0006281">
    <property type="term" value="P:DNA repair"/>
    <property type="evidence" value="ECO:0007669"/>
    <property type="project" value="UniProtKB-UniRule"/>
</dbReference>
<dbReference type="Pfam" id="PF17657">
    <property type="entry name" value="DNA_pol3_finger"/>
    <property type="match status" value="1"/>
</dbReference>
<dbReference type="InterPro" id="IPR010994">
    <property type="entry name" value="RuvA_2-like"/>
</dbReference>
<comment type="subcellular location">
    <subcellularLocation>
        <location evidence="9">Cytoplasm</location>
    </subcellularLocation>
</comment>
<dbReference type="InterPro" id="IPR004805">
    <property type="entry name" value="DnaE2/DnaE/PolC"/>
</dbReference>
<dbReference type="NCBIfam" id="NF004225">
    <property type="entry name" value="PRK05672.1"/>
    <property type="match status" value="1"/>
</dbReference>
<feature type="domain" description="Polymerase/histidinol phosphatase N-terminal" evidence="11">
    <location>
        <begin position="71"/>
        <end position="138"/>
    </location>
</feature>
<dbReference type="InterPro" id="IPR011708">
    <property type="entry name" value="DNA_pol3_alpha_NTPase_dom"/>
</dbReference>
<dbReference type="InterPro" id="IPR023073">
    <property type="entry name" value="DnaE2"/>
</dbReference>
<keyword evidence="13" id="KW-1185">Reference proteome</keyword>
<dbReference type="GO" id="GO:0005737">
    <property type="term" value="C:cytoplasm"/>
    <property type="evidence" value="ECO:0007669"/>
    <property type="project" value="UniProtKB-SubCell"/>
</dbReference>
<dbReference type="Pfam" id="PF07733">
    <property type="entry name" value="DNA_pol3_alpha"/>
    <property type="match status" value="1"/>
</dbReference>
<dbReference type="Pfam" id="PF02811">
    <property type="entry name" value="PHP"/>
    <property type="match status" value="1"/>
</dbReference>
<accession>A0A5J6Z7N0</accession>
<keyword evidence="5 9" id="KW-0227">DNA damage</keyword>
<dbReference type="GO" id="GO:0003887">
    <property type="term" value="F:DNA-directed DNA polymerase activity"/>
    <property type="evidence" value="ECO:0007669"/>
    <property type="project" value="UniProtKB-UniRule"/>
</dbReference>
<dbReference type="CDD" id="cd04485">
    <property type="entry name" value="DnaE_OBF"/>
    <property type="match status" value="1"/>
</dbReference>
<evidence type="ECO:0000256" key="1">
    <source>
        <dbReference type="ARBA" id="ARBA00022490"/>
    </source>
</evidence>
<evidence type="ECO:0000259" key="11">
    <source>
        <dbReference type="SMART" id="SM00481"/>
    </source>
</evidence>
<dbReference type="Proteomes" id="UP000326711">
    <property type="component" value="Chromosome"/>
</dbReference>
<dbReference type="KEGG" id="cuo:CUROG_08450"/>
<dbReference type="PANTHER" id="PTHR32294">
    <property type="entry name" value="DNA POLYMERASE III SUBUNIT ALPHA"/>
    <property type="match status" value="1"/>
</dbReference>
<evidence type="ECO:0000313" key="13">
    <source>
        <dbReference type="Proteomes" id="UP000326711"/>
    </source>
</evidence>
<dbReference type="EC" id="2.7.7.7" evidence="9"/>
<evidence type="ECO:0000256" key="10">
    <source>
        <dbReference type="SAM" id="MobiDB-lite"/>
    </source>
</evidence>
<dbReference type="InterPro" id="IPR029460">
    <property type="entry name" value="DNAPol_HHH"/>
</dbReference>
<dbReference type="PANTHER" id="PTHR32294:SF4">
    <property type="entry name" value="ERROR-PRONE DNA POLYMERASE"/>
    <property type="match status" value="1"/>
</dbReference>
<comment type="catalytic activity">
    <reaction evidence="8 9">
        <text>DNA(n) + a 2'-deoxyribonucleoside 5'-triphosphate = DNA(n+1) + diphosphate</text>
        <dbReference type="Rhea" id="RHEA:22508"/>
        <dbReference type="Rhea" id="RHEA-COMP:17339"/>
        <dbReference type="Rhea" id="RHEA-COMP:17340"/>
        <dbReference type="ChEBI" id="CHEBI:33019"/>
        <dbReference type="ChEBI" id="CHEBI:61560"/>
        <dbReference type="ChEBI" id="CHEBI:173112"/>
        <dbReference type="EC" id="2.7.7.7"/>
    </reaction>
</comment>
<keyword evidence="1 9" id="KW-0963">Cytoplasm</keyword>
<dbReference type="RefSeq" id="WP_151903328.1">
    <property type="nucleotide sequence ID" value="NZ_CP045032.1"/>
</dbReference>
<evidence type="ECO:0000256" key="4">
    <source>
        <dbReference type="ARBA" id="ARBA00022705"/>
    </source>
</evidence>
<dbReference type="InterPro" id="IPR004013">
    <property type="entry name" value="PHP_dom"/>
</dbReference>
<dbReference type="OrthoDB" id="9803237at2"/>
<comment type="similarity">
    <text evidence="9">Belongs to the DNA polymerase type-C family. DnaE2 subfamily.</text>
</comment>
<dbReference type="EMBL" id="CP045032">
    <property type="protein sequence ID" value="QFQ03038.1"/>
    <property type="molecule type" value="Genomic_DNA"/>
</dbReference>
<evidence type="ECO:0000256" key="8">
    <source>
        <dbReference type="ARBA" id="ARBA00049244"/>
    </source>
</evidence>
<dbReference type="SUPFAM" id="SSF47781">
    <property type="entry name" value="RuvA domain 2-like"/>
    <property type="match status" value="1"/>
</dbReference>
<keyword evidence="7 9" id="KW-0234">DNA repair</keyword>
<keyword evidence="3 9" id="KW-0548">Nucleotidyltransferase</keyword>
<dbReference type="Pfam" id="PF14579">
    <property type="entry name" value="HHH_6"/>
    <property type="match status" value="1"/>
</dbReference>
<reference evidence="13" key="1">
    <citation type="submission" date="2019-10" db="EMBL/GenBank/DDBJ databases">
        <title>Complete genome sequence of Corynebacterium urogenitalis DSM 108747, isolated from the genital tract of a cow.</title>
        <authorList>
            <person name="Ruckert C."/>
            <person name="Ballas P."/>
            <person name="Wagener K."/>
            <person name="Drillich M."/>
            <person name="Kaempfer P."/>
            <person name="Busse H.-J."/>
            <person name="Ehling-Schulz M."/>
        </authorList>
    </citation>
    <scope>NUCLEOTIDE SEQUENCE [LARGE SCALE GENOMIC DNA]</scope>
    <source>
        <strain evidence="13">LMM 1652</strain>
    </source>
</reference>
<sequence>MISHEPPIGKGRSFSIGAPLSWSRLERILSGHVDGSLRAVGVGEANRVEFFSDDTEGTDSFAQRGSAVPFAELHACSAYNFLRGANEPEEIVDMAVRLGLSAVACVDRDGFYGAARFAAAAAEKGVDTVFGAELSINGPDQPPLTVLCRGQEGYRRLSRVIAEAKMADREKDSVRYPSLGALAEASRDNEGRCWWIVLVDWPVASKAKEIVREFGARNCVVELQQTMQPADADRNEKLHALAQAHGLQEIVSAQPTCAGPNRARLAGVKHALHDRRDLARQEPLNHPVGGSWMRSGEEMMQLAGDCAWLQQAVITTVSLAQECAFTLNLIAPNLPHYPVPEGHTEMSWLRELTERRGAVRYGARSANTAANAKAWATIDRELDTIEQLGFPGYFLIVQDIVSFCHGENILCQGRGSAANSAVCFALGITNVDSVAAGLLFERFLSPERDGPPDIDLDIESGRREEVIQYVYRRYGRQNAAQVANVITYRRKGALRDAARALGYAAGQVDAWSRGTEEPPEIVRTVASQLEGQPRHLGIHSGGMVICDRPIADVVPTEWARMEDRSVVQWDKDDCATVGLVKFDLLGLGMLEAIHHAIDQVRTHRGREVELWRLEPVEKEVYAMLSRADAIGVFQVESRAQLNTLPRLRPRTFFDLVVEVALIRPGPIQGGSVHPYIRRRNGLEPVTFEHPCLEPALTKTLGIPLFQEQLMQVVVDAAGFSGAEADTLRRAMGSKRSPERMERLRARFYQGLKDTNGIVGEVADRLWEKIIAFASYGFPESHAQSFASLVYYSAWFKYHYPAEFCVALLRSQPMGFYSPQSLIADARRHGVRILPVHINESGVQPDSVIGPTPPGSPNSPRGKHGLGRGSGEPIGAIRLGLAAIHGIGESVAQRIVDTRERLGEYRAISDLSREAGLTVAQVEQLARAGALEPLGMSRRQAVWAAGIAATERPGMLPGTSHLEAPPLPGMSSFELAAADLAATGITPDGHPVELLRSFLDRWHEQPIHTGVRAGAIRGGPPVVASDTLLTVPDGTRIRVAGVVTHRQRPMTAGGVVFFGLEDETGLANVMVTQGLWKKQRVEALGAQLVVIRGIVHNKEGAASVTADLIEPIEPELEAAGLRQVRELGSRSRDFR</sequence>
<evidence type="ECO:0000256" key="3">
    <source>
        <dbReference type="ARBA" id="ARBA00022695"/>
    </source>
</evidence>
<gene>
    <name evidence="9 12" type="primary">dnaE2</name>
    <name evidence="12" type="ORF">CUROG_08450</name>
</gene>
<keyword evidence="6 9" id="KW-0239">DNA-directed DNA polymerase</keyword>
<dbReference type="SMART" id="SM00481">
    <property type="entry name" value="POLIIIAc"/>
    <property type="match status" value="1"/>
</dbReference>
<dbReference type="InterPro" id="IPR040982">
    <property type="entry name" value="DNA_pol3_finger"/>
</dbReference>
<dbReference type="GO" id="GO:0008408">
    <property type="term" value="F:3'-5' exonuclease activity"/>
    <property type="evidence" value="ECO:0007669"/>
    <property type="project" value="InterPro"/>
</dbReference>
<dbReference type="Gene3D" id="1.10.150.870">
    <property type="match status" value="1"/>
</dbReference>
<dbReference type="SUPFAM" id="SSF89550">
    <property type="entry name" value="PHP domain-like"/>
    <property type="match status" value="1"/>
</dbReference>
<evidence type="ECO:0000256" key="9">
    <source>
        <dbReference type="HAMAP-Rule" id="MF_01902"/>
    </source>
</evidence>
<evidence type="ECO:0000313" key="12">
    <source>
        <dbReference type="EMBL" id="QFQ03038.1"/>
    </source>
</evidence>
<evidence type="ECO:0000256" key="6">
    <source>
        <dbReference type="ARBA" id="ARBA00022932"/>
    </source>
</evidence>
<proteinExistence type="inferred from homology"/>
<dbReference type="InterPro" id="IPR016195">
    <property type="entry name" value="Pol/histidinol_Pase-like"/>
</dbReference>
<keyword evidence="4 9" id="KW-0235">DNA replication</keyword>
<evidence type="ECO:0000256" key="7">
    <source>
        <dbReference type="ARBA" id="ARBA00023204"/>
    </source>
</evidence>
<protein>
    <recommendedName>
        <fullName evidence="9">Error-prone DNA polymerase</fullName>
        <ecNumber evidence="9">2.7.7.7</ecNumber>
    </recommendedName>
</protein>
<dbReference type="Gene3D" id="3.20.20.140">
    <property type="entry name" value="Metal-dependent hydrolases"/>
    <property type="match status" value="1"/>
</dbReference>
<evidence type="ECO:0000256" key="5">
    <source>
        <dbReference type="ARBA" id="ARBA00022763"/>
    </source>
</evidence>